<dbReference type="SMART" id="SM01210">
    <property type="entry name" value="GARS_C"/>
    <property type="match status" value="1"/>
</dbReference>
<reference evidence="15" key="1">
    <citation type="submission" date="2022-04" db="EMBL/GenBank/DDBJ databases">
        <title>Complete genome sequences of Ezakiella coagulans and Fenollaria massiliensis.</title>
        <authorList>
            <person name="France M.T."/>
            <person name="Clifford J."/>
            <person name="Narina S."/>
            <person name="Rutt L."/>
            <person name="Ravel J."/>
        </authorList>
    </citation>
    <scope>NUCLEOTIDE SEQUENCE</scope>
    <source>
        <strain evidence="15">C0061C2</strain>
    </source>
</reference>
<dbReference type="CDD" id="cd02203">
    <property type="entry name" value="PurL_repeat1"/>
    <property type="match status" value="1"/>
</dbReference>
<dbReference type="InterPro" id="IPR010141">
    <property type="entry name" value="FGAM_synthase"/>
</dbReference>
<dbReference type="PANTHER" id="PTHR10099:SF1">
    <property type="entry name" value="PHOSPHORIBOSYLFORMYLGLYCINAMIDINE SYNTHASE"/>
    <property type="match status" value="1"/>
</dbReference>
<dbReference type="InterPro" id="IPR013815">
    <property type="entry name" value="ATP_grasp_subdomain_1"/>
</dbReference>
<dbReference type="EMBL" id="CP096649">
    <property type="protein sequence ID" value="UQK59722.1"/>
    <property type="molecule type" value="Genomic_DNA"/>
</dbReference>
<evidence type="ECO:0000256" key="5">
    <source>
        <dbReference type="ARBA" id="ARBA00022598"/>
    </source>
</evidence>
<evidence type="ECO:0000256" key="13">
    <source>
        <dbReference type="SAM" id="MobiDB-lite"/>
    </source>
</evidence>
<dbReference type="FunFam" id="3.30.1330.10:FF:000013">
    <property type="entry name" value="Phosphoribosylformylglycinamidine synthase"/>
    <property type="match status" value="1"/>
</dbReference>
<name>A0A9E7IVP5_9FIRM</name>
<comment type="cofactor">
    <cofactor evidence="1">
        <name>Mn(2+)</name>
        <dbReference type="ChEBI" id="CHEBI:29035"/>
    </cofactor>
</comment>
<dbReference type="GO" id="GO:0046872">
    <property type="term" value="F:metal ion binding"/>
    <property type="evidence" value="ECO:0007669"/>
    <property type="project" value="UniProtKB-KW"/>
</dbReference>
<dbReference type="GO" id="GO:0006189">
    <property type="term" value="P:'de novo' IMP biosynthetic process"/>
    <property type="evidence" value="ECO:0007669"/>
    <property type="project" value="UniProtKB-UniRule"/>
</dbReference>
<comment type="catalytic activity">
    <reaction evidence="11">
        <text>5-phospho-beta-D-ribosylamine + glycine + ATP = N(1)-(5-phospho-beta-D-ribosyl)glycinamide + ADP + phosphate + H(+)</text>
        <dbReference type="Rhea" id="RHEA:17453"/>
        <dbReference type="ChEBI" id="CHEBI:15378"/>
        <dbReference type="ChEBI" id="CHEBI:30616"/>
        <dbReference type="ChEBI" id="CHEBI:43474"/>
        <dbReference type="ChEBI" id="CHEBI:57305"/>
        <dbReference type="ChEBI" id="CHEBI:58681"/>
        <dbReference type="ChEBI" id="CHEBI:143788"/>
        <dbReference type="ChEBI" id="CHEBI:456216"/>
        <dbReference type="EC" id="6.3.4.13"/>
    </reaction>
</comment>
<comment type="pathway">
    <text evidence="3 11">Purine metabolism; IMP biosynthesis via de novo pathway; N(1)-(5-phospho-D-ribosyl)glycinamide from 5-phospho-alpha-D-ribose 1-diphosphate: step 2/2.</text>
</comment>
<evidence type="ECO:0000256" key="11">
    <source>
        <dbReference type="HAMAP-Rule" id="MF_00138"/>
    </source>
</evidence>
<dbReference type="GO" id="GO:0004637">
    <property type="term" value="F:phosphoribosylamine-glycine ligase activity"/>
    <property type="evidence" value="ECO:0007669"/>
    <property type="project" value="UniProtKB-UniRule"/>
</dbReference>
<dbReference type="Pfam" id="PF18072">
    <property type="entry name" value="FGAR-AT_linker"/>
    <property type="match status" value="1"/>
</dbReference>
<dbReference type="Gene3D" id="3.90.600.10">
    <property type="entry name" value="Phosphoribosylglycinamide synthetase, C-terminal domain"/>
    <property type="match status" value="1"/>
</dbReference>
<dbReference type="GO" id="GO:0005737">
    <property type="term" value="C:cytoplasm"/>
    <property type="evidence" value="ECO:0007669"/>
    <property type="project" value="TreeGrafter"/>
</dbReference>
<evidence type="ECO:0000256" key="10">
    <source>
        <dbReference type="ARBA" id="ARBA00022842"/>
    </source>
</evidence>
<dbReference type="Gene3D" id="3.40.50.20">
    <property type="match status" value="1"/>
</dbReference>
<evidence type="ECO:0000256" key="2">
    <source>
        <dbReference type="ARBA" id="ARBA00001946"/>
    </source>
</evidence>
<gene>
    <name evidence="11" type="primary">purD</name>
    <name evidence="15" type="ORF">M1R53_03510</name>
</gene>
<dbReference type="SUPFAM" id="SSF52317">
    <property type="entry name" value="Class I glutamine amidotransferase-like"/>
    <property type="match status" value="1"/>
</dbReference>
<comment type="cofactor">
    <cofactor evidence="2">
        <name>Mg(2+)</name>
        <dbReference type="ChEBI" id="CHEBI:18420"/>
    </cofactor>
</comment>
<dbReference type="GO" id="GO:0005524">
    <property type="term" value="F:ATP binding"/>
    <property type="evidence" value="ECO:0007669"/>
    <property type="project" value="UniProtKB-UniRule"/>
</dbReference>
<keyword evidence="5 11" id="KW-0436">Ligase</keyword>
<dbReference type="InterPro" id="IPR036676">
    <property type="entry name" value="PurM-like_C_sf"/>
</dbReference>
<dbReference type="PROSITE" id="PS50975">
    <property type="entry name" value="ATP_GRASP"/>
    <property type="match status" value="1"/>
</dbReference>
<dbReference type="InterPro" id="IPR036921">
    <property type="entry name" value="PurM-like_N_sf"/>
</dbReference>
<keyword evidence="16" id="KW-1185">Reference proteome</keyword>
<evidence type="ECO:0000256" key="6">
    <source>
        <dbReference type="ARBA" id="ARBA00022723"/>
    </source>
</evidence>
<dbReference type="NCBIfam" id="TIGR00877">
    <property type="entry name" value="purD"/>
    <property type="match status" value="1"/>
</dbReference>
<dbReference type="InterPro" id="IPR011761">
    <property type="entry name" value="ATP-grasp"/>
</dbReference>
<evidence type="ECO:0000256" key="4">
    <source>
        <dbReference type="ARBA" id="ARBA00013255"/>
    </source>
</evidence>
<dbReference type="InterPro" id="IPR020560">
    <property type="entry name" value="PRibGlycinamide_synth_C-dom"/>
</dbReference>
<dbReference type="InterPro" id="IPR029062">
    <property type="entry name" value="Class_I_gatase-like"/>
</dbReference>
<sequence length="1644" mass="184532">MKILIIGSGGREYAIASKIKEEDNSVEIIFAPGNGKTESEFKNIDIGVMDFDKLINYAKDNEIDYTIVGPEDPLCFGIVDKFEAEGLKIFGPKKEAAMFEKSKAFSKRFMEKYHIDTAKYLETDSIDEAKKYAYELISESKVNKVVLKYDGLAQGKGVIIASSVDDIDEALNELLLDKKFGDDKIIVEEYIDGFETSVHVLISNGEYIMLPSAKDHKKVYEGETGENTGGMGSYSPNLMALPYLKDIEEELVKPFIKGLKAEGIDYRGVLFAGLMINSDGIKVLEFNTRFGDPETEVILERIDSSLLDALIKTSEAKLNEYKLKVNDKKIVNVVLASGGYPAKYDKGYEIKGLDKLSEDVKVNYAGVKASSKKLLTNGGRVLNILSKADTFEEAYKKVYDEIQKISFDKMHYRRDIGPVVKRVYVCKKDEFDAESNGLTREIKDFLKINIDSIKVYNRYDIELLSDEEINKISNTILCEKPVDNIYLLDDALEMEKNLKNAFVVRYKKGQFDQREQGLKDTIKVTLGKDDVLARCEKVYDIKGDVSEEDIKKIKKYLINTVDQAEGVLIGIPTTLKESFDMNIESIVYDGFIKLDDEGLKDFHEKNSLAMSIEDLKVFQDYFIKENRDPSQTELKLIDTYWSDHCRHTTFNTQLTNINFEGENDFIEVIRNTLNEYLKARNQFSKKDLTLMDLATIVTKKLRGLGKLNDLEVSEEINACSVKIKVSIDGRLRDYLLMFKNETHNHPTEIEPFGGAQTCLGGAIRDPLSGRSYVYQAMRITGAADPREAIEDTIEGKLPQRKIVLDAARGYSSYGNQIGLATGYVDEVYHPGYKAKRMEVGAVIAAAPMENVFRGVPAKGDIIILLGGKTGRDGIGGATGSSKIQTDKSVEDSAAEVQKGNAPTERKIQRLFRIPELAKMIKRCNDFGAGGVSVAIGELADSLLIHLEKVPLKYQGLSPMEIAISESQERMAVVIAKENYEKFKEYANAENLEATIVAEVTDSERLIMMYNDIEVCNLKREFLNSTGAPRKQDVIFKPEEVELFNEDLADDFTLELKKRLEDINVASKKSLIERFDSSVGRGSVVQPLGGNNQLSPEQAMIARIPTTKGESSTASIMTYGFDPYLSEKSPFFGAYYAVVESLAKIASHGASPFKARLTFQEYFEKLNDDPYKWSKPFEALLGAFKICNDLQIPSIGGKDSMSGTFNDLNVPPTLISFAVTTMNIEDVVTPELKGNMKLGLIRTSINDDNTLDLNEFKKNSVELVSLISRKKVRSAIAINRDTTLPLLMKMAFGNDIGFNINMDADIMFKELYGSYIVEYTEDLPSIEYLGTTNTDASIIINGRRIDLEEYKEAYEKPLLDIFGQENRVAKTENKFIEKEFVHKSKKPVDEVKVIIPVFPGTNSEYDSKYAFEKEGAKVDVFVFNNLDNDHIDKSIDDLAKKIKESQILFIPGGFSLSDEPDGSGKFIANVLRNTKVKEAVEYLLEENDGLVLGICNGFQALVKTGLLPFGKIKDIDEDDPTLTYNNIARHVARIVKTKALTTSSPWLKYIDKDKIYRVPISHGEGRLLINKELYEKLSDNAQLAFEYLDNPNGSNFDIESMLSPDGKILGKMAHSERVETDTFKNVSDIEIQNIFKAGVEFFKKD</sequence>
<accession>A0A9E7IVP5</accession>
<dbReference type="Gene3D" id="3.90.650.10">
    <property type="entry name" value="PurM-like C-terminal domain"/>
    <property type="match status" value="1"/>
</dbReference>
<feature type="region of interest" description="Disordered" evidence="13">
    <location>
        <begin position="876"/>
        <end position="899"/>
    </location>
</feature>
<protein>
    <recommendedName>
        <fullName evidence="4 11">Phosphoribosylamine--glycine ligase</fullName>
        <ecNumber evidence="4 11">6.3.4.13</ecNumber>
    </recommendedName>
    <alternativeName>
        <fullName evidence="11">GARS</fullName>
    </alternativeName>
    <alternativeName>
        <fullName evidence="11">Glycinamide ribonucleotide synthetase</fullName>
    </alternativeName>
    <alternativeName>
        <fullName evidence="11">Phosphoribosylglycinamide synthetase</fullName>
    </alternativeName>
</protein>
<dbReference type="GO" id="GO:0004642">
    <property type="term" value="F:phosphoribosylformylglycinamidine synthase activity"/>
    <property type="evidence" value="ECO:0007669"/>
    <property type="project" value="TreeGrafter"/>
</dbReference>
<dbReference type="Pfam" id="PF02769">
    <property type="entry name" value="AIRS_C"/>
    <property type="match status" value="1"/>
</dbReference>
<evidence type="ECO:0000313" key="15">
    <source>
        <dbReference type="EMBL" id="UQK59722.1"/>
    </source>
</evidence>
<evidence type="ECO:0000256" key="1">
    <source>
        <dbReference type="ARBA" id="ARBA00001936"/>
    </source>
</evidence>
<dbReference type="InterPro" id="IPR037123">
    <property type="entry name" value="PRibGlycinamide_synth_C_sf"/>
</dbReference>
<dbReference type="SMART" id="SM01211">
    <property type="entry name" value="GATase_5"/>
    <property type="match status" value="1"/>
</dbReference>
<dbReference type="InterPro" id="IPR041609">
    <property type="entry name" value="PurL_linker"/>
</dbReference>
<keyword evidence="6" id="KW-0479">Metal-binding</keyword>
<evidence type="ECO:0000256" key="12">
    <source>
        <dbReference type="PROSITE-ProRule" id="PRU00409"/>
    </source>
</evidence>
<evidence type="ECO:0000256" key="3">
    <source>
        <dbReference type="ARBA" id="ARBA00005174"/>
    </source>
</evidence>
<keyword evidence="8 11" id="KW-0658">Purine biosynthesis</keyword>
<dbReference type="GO" id="GO:0009113">
    <property type="term" value="P:purine nucleobase biosynthetic process"/>
    <property type="evidence" value="ECO:0007669"/>
    <property type="project" value="InterPro"/>
</dbReference>
<dbReference type="HAMAP" id="MF_00138">
    <property type="entry name" value="GARS"/>
    <property type="match status" value="1"/>
</dbReference>
<dbReference type="InterPro" id="IPR010918">
    <property type="entry name" value="PurM-like_C_dom"/>
</dbReference>
<dbReference type="NCBIfam" id="TIGR01857">
    <property type="entry name" value="FGAM-synthase"/>
    <property type="match status" value="1"/>
</dbReference>
<organism evidence="15 16">
    <name type="scientific">Fenollaria massiliensis</name>
    <dbReference type="NCBI Taxonomy" id="938288"/>
    <lineage>
        <taxon>Bacteria</taxon>
        <taxon>Bacillati</taxon>
        <taxon>Bacillota</taxon>
        <taxon>Clostridia</taxon>
        <taxon>Eubacteriales</taxon>
        <taxon>Fenollaria</taxon>
    </lineage>
</organism>
<dbReference type="InterPro" id="IPR020561">
    <property type="entry name" value="PRibGlycinamid_synth_ATP-grasp"/>
</dbReference>
<evidence type="ECO:0000256" key="9">
    <source>
        <dbReference type="ARBA" id="ARBA00022840"/>
    </source>
</evidence>
<dbReference type="Gene3D" id="3.40.50.880">
    <property type="match status" value="1"/>
</dbReference>
<dbReference type="InterPro" id="IPR020559">
    <property type="entry name" value="PRibGlycinamide_synth_CS"/>
</dbReference>
<dbReference type="SUPFAM" id="SSF56059">
    <property type="entry name" value="Glutathione synthetase ATP-binding domain-like"/>
    <property type="match status" value="1"/>
</dbReference>
<dbReference type="SUPFAM" id="SSF56042">
    <property type="entry name" value="PurM C-terminal domain-like"/>
    <property type="match status" value="1"/>
</dbReference>
<evidence type="ECO:0000256" key="7">
    <source>
        <dbReference type="ARBA" id="ARBA00022741"/>
    </source>
</evidence>
<dbReference type="CDD" id="cd02204">
    <property type="entry name" value="PurL_repeat2"/>
    <property type="match status" value="1"/>
</dbReference>
<dbReference type="SUPFAM" id="SSF52440">
    <property type="entry name" value="PreATP-grasp domain"/>
    <property type="match status" value="1"/>
</dbReference>
<proteinExistence type="inferred from homology"/>
<dbReference type="Gene3D" id="3.30.1330.10">
    <property type="entry name" value="PurM-like, N-terminal domain"/>
    <property type="match status" value="2"/>
</dbReference>
<dbReference type="InterPro" id="IPR016185">
    <property type="entry name" value="PreATP-grasp_dom_sf"/>
</dbReference>
<dbReference type="KEGG" id="fms:M1R53_03510"/>
<dbReference type="EC" id="6.3.4.13" evidence="4 11"/>
<dbReference type="Pfam" id="PF01071">
    <property type="entry name" value="GARS_A"/>
    <property type="match status" value="1"/>
</dbReference>
<keyword evidence="9 12" id="KW-0067">ATP-binding</keyword>
<dbReference type="InterPro" id="IPR000115">
    <property type="entry name" value="PRibGlycinamide_synth"/>
</dbReference>
<dbReference type="Pfam" id="PF13507">
    <property type="entry name" value="GATase_5"/>
    <property type="match status" value="1"/>
</dbReference>
<dbReference type="InterPro" id="IPR020562">
    <property type="entry name" value="PRibGlycinamide_synth_N"/>
</dbReference>
<evidence type="ECO:0000256" key="8">
    <source>
        <dbReference type="ARBA" id="ARBA00022755"/>
    </source>
</evidence>
<dbReference type="PROSITE" id="PS00184">
    <property type="entry name" value="GARS"/>
    <property type="match status" value="1"/>
</dbReference>
<dbReference type="InterPro" id="IPR011054">
    <property type="entry name" value="Rudment_hybrid_motif"/>
</dbReference>
<keyword evidence="10" id="KW-0460">Magnesium</keyword>
<dbReference type="Proteomes" id="UP000831151">
    <property type="component" value="Chromosome"/>
</dbReference>
<evidence type="ECO:0000259" key="14">
    <source>
        <dbReference type="PROSITE" id="PS50975"/>
    </source>
</evidence>
<dbReference type="Gene3D" id="3.30.1490.20">
    <property type="entry name" value="ATP-grasp fold, A domain"/>
    <property type="match status" value="1"/>
</dbReference>
<feature type="domain" description="ATP-grasp" evidence="14">
    <location>
        <begin position="107"/>
        <end position="315"/>
    </location>
</feature>
<evidence type="ECO:0000313" key="16">
    <source>
        <dbReference type="Proteomes" id="UP000831151"/>
    </source>
</evidence>
<dbReference type="Pfam" id="PF02844">
    <property type="entry name" value="GARS_N"/>
    <property type="match status" value="1"/>
</dbReference>
<keyword evidence="7 12" id="KW-0547">Nucleotide-binding</keyword>
<dbReference type="PROSITE" id="PS51273">
    <property type="entry name" value="GATASE_TYPE_1"/>
    <property type="match status" value="1"/>
</dbReference>
<dbReference type="Pfam" id="PF02843">
    <property type="entry name" value="GARS_C"/>
    <property type="match status" value="1"/>
</dbReference>
<dbReference type="PANTHER" id="PTHR10099">
    <property type="entry name" value="PHOSPHORIBOSYLFORMYLGLYCINAMIDINE SYNTHASE"/>
    <property type="match status" value="1"/>
</dbReference>
<dbReference type="SMART" id="SM01209">
    <property type="entry name" value="GARS_A"/>
    <property type="match status" value="1"/>
</dbReference>
<dbReference type="SUPFAM" id="SSF51246">
    <property type="entry name" value="Rudiment single hybrid motif"/>
    <property type="match status" value="1"/>
</dbReference>
<dbReference type="SUPFAM" id="SSF55326">
    <property type="entry name" value="PurM N-terminal domain-like"/>
    <property type="match status" value="2"/>
</dbReference>
<dbReference type="Gene3D" id="3.30.470.20">
    <property type="entry name" value="ATP-grasp fold, B domain"/>
    <property type="match status" value="1"/>
</dbReference>
<comment type="similarity">
    <text evidence="11">Belongs to the GARS family.</text>
</comment>